<reference evidence="1 2" key="1">
    <citation type="submission" date="2019-09" db="EMBL/GenBank/DDBJ databases">
        <title>Parvibaculum sedimenti sp. nov., isolated from sediment.</title>
        <authorList>
            <person name="Wang Y."/>
        </authorList>
    </citation>
    <scope>NUCLEOTIDE SEQUENCE [LARGE SCALE GENOMIC DNA]</scope>
    <source>
        <strain evidence="1 2">HXT-9</strain>
    </source>
</reference>
<dbReference type="AlphaFoldDB" id="A0A6N6VNW2"/>
<organism evidence="1 2">
    <name type="scientific">Parvibaculum sedimenti</name>
    <dbReference type="NCBI Taxonomy" id="2608632"/>
    <lineage>
        <taxon>Bacteria</taxon>
        <taxon>Pseudomonadati</taxon>
        <taxon>Pseudomonadota</taxon>
        <taxon>Alphaproteobacteria</taxon>
        <taxon>Hyphomicrobiales</taxon>
        <taxon>Parvibaculaceae</taxon>
        <taxon>Parvibaculum</taxon>
    </lineage>
</organism>
<sequence>METKPATPLIERLNEVLSRLTPGAAAKLAAGLEREKMRGTPGLPYDLILSTIRPLLGKWEGVRPGLPSAVRHFCLPFEDLLVDDVRPSDHMRHIRRSSILPVWNWLESELLPDALPDITRRLEEKAAGANGIAQNGSLTILHASCSNAILSAFEESRKDRALRRKMESQLGGDAVIEDAVEMARALAIAPYLLAARDALPKRIVDLDESMVAIVAELYEEARSTSLDSAIYLPLVAVARMHEPCQILRLARKLAGFGNEDAVNRSGLAELGEIFLGELEEIAEKAQPRRGVPADLDDLLSKVARFAELSQCFIGEIDIRRCSDWGHRILAARARLSAALTEEMAKFELELARALPLHQIGSYGKNGPRRPDVSVAPNFDRAEKVLACLRFLHGVCGASESVGIQAHCKTVGQQIETYLSSYEDGLIEELRRIKGSQLANAQAYLEIVISCRETLGNVALAATLRRRGQVAVAQAS</sequence>
<evidence type="ECO:0000313" key="2">
    <source>
        <dbReference type="Proteomes" id="UP000468901"/>
    </source>
</evidence>
<accession>A0A6N6VNW2</accession>
<protein>
    <submittedName>
        <fullName evidence="1">Uncharacterized protein</fullName>
    </submittedName>
</protein>
<dbReference type="RefSeq" id="WP_152214883.1">
    <property type="nucleotide sequence ID" value="NZ_WESC01000003.1"/>
</dbReference>
<name>A0A6N6VNW2_9HYPH</name>
<dbReference type="EMBL" id="WESC01000003">
    <property type="protein sequence ID" value="KAB7741580.1"/>
    <property type="molecule type" value="Genomic_DNA"/>
</dbReference>
<gene>
    <name evidence="1" type="ORF">F2P47_04020</name>
</gene>
<evidence type="ECO:0000313" key="1">
    <source>
        <dbReference type="EMBL" id="KAB7741580.1"/>
    </source>
</evidence>
<keyword evidence="2" id="KW-1185">Reference proteome</keyword>
<comment type="caution">
    <text evidence="1">The sequence shown here is derived from an EMBL/GenBank/DDBJ whole genome shotgun (WGS) entry which is preliminary data.</text>
</comment>
<proteinExistence type="predicted"/>
<dbReference type="Proteomes" id="UP000468901">
    <property type="component" value="Unassembled WGS sequence"/>
</dbReference>